<gene>
    <name evidence="2" type="ORF">AVDCRST_MAG49-866</name>
</gene>
<dbReference type="AlphaFoldDB" id="A0A6J4U5I1"/>
<dbReference type="EMBL" id="CADCWG010000056">
    <property type="protein sequence ID" value="CAA9541241.1"/>
    <property type="molecule type" value="Genomic_DNA"/>
</dbReference>
<evidence type="ECO:0000256" key="1">
    <source>
        <dbReference type="SAM" id="MobiDB-lite"/>
    </source>
</evidence>
<feature type="region of interest" description="Disordered" evidence="1">
    <location>
        <begin position="12"/>
        <end position="118"/>
    </location>
</feature>
<name>A0A6J4U5I1_9BACT</name>
<protein>
    <submittedName>
        <fullName evidence="2">Uncharacterized protein</fullName>
    </submittedName>
</protein>
<sequence>CAAPWCNRRHAPPTGAEARYRLGPSRPCRAGTQPTTRSGLGGCRTGEGRPDAPGGEPGTRPPSRAVHPSGTRRCATRSGPTTRRPWSAGGACAWPVPASPGWVPPGPAPGPRPPRRGA</sequence>
<feature type="non-terminal residue" evidence="2">
    <location>
        <position position="1"/>
    </location>
</feature>
<proteinExistence type="predicted"/>
<organism evidence="2">
    <name type="scientific">uncultured Thermomicrobiales bacterium</name>
    <dbReference type="NCBI Taxonomy" id="1645740"/>
    <lineage>
        <taxon>Bacteria</taxon>
        <taxon>Pseudomonadati</taxon>
        <taxon>Thermomicrobiota</taxon>
        <taxon>Thermomicrobia</taxon>
        <taxon>Thermomicrobiales</taxon>
        <taxon>environmental samples</taxon>
    </lineage>
</organism>
<accession>A0A6J4U5I1</accession>
<feature type="non-terminal residue" evidence="2">
    <location>
        <position position="118"/>
    </location>
</feature>
<evidence type="ECO:0000313" key="2">
    <source>
        <dbReference type="EMBL" id="CAA9541241.1"/>
    </source>
</evidence>
<feature type="compositionally biased region" description="Pro residues" evidence="1">
    <location>
        <begin position="102"/>
        <end position="112"/>
    </location>
</feature>
<reference evidence="2" key="1">
    <citation type="submission" date="2020-02" db="EMBL/GenBank/DDBJ databases">
        <authorList>
            <person name="Meier V. D."/>
        </authorList>
    </citation>
    <scope>NUCLEOTIDE SEQUENCE</scope>
    <source>
        <strain evidence="2">AVDCRST_MAG49</strain>
    </source>
</reference>